<dbReference type="InterPro" id="IPR029058">
    <property type="entry name" value="AB_hydrolase_fold"/>
</dbReference>
<dbReference type="EMBL" id="CP012154">
    <property type="protein sequence ID" value="AKS43028.1"/>
    <property type="molecule type" value="Genomic_DNA"/>
</dbReference>
<proteinExistence type="predicted"/>
<dbReference type="KEGG" id="wma:WM2015_2670"/>
<dbReference type="AlphaFoldDB" id="A0A0K0XZB3"/>
<sequence length="437" mass="49351">MKQVFLIHGWSVTSTETYRELHSKLAEHGWQLEHVHLGRYVSLDNAIEIRDLAMGLQRALVDALGPPPWNDRIHFITHSTGALILRHWVVHHYRDALASTKAVGNIVFLAGPHGGSRLAHHGRSMIAAVRFLGDTGHRLLNALELGSEFTWQSNTEWMNPEHWAGKGIRAFCLTGDRVELDSLAQRIFSAGREAGSDMVVRVPAANLNMRRYRVLAAEGTIEQVGGISGAPFAALTRYTHSGPEHGIMNSISSAADPQRPEWQNLQLILDCLGVDSHEDLDRARRKLEAANAHPKRKGPYAQLVFRFVDQHDQPIKDFRMVLGRGKDESAGAVEHVHKNQLCGNRLVAFINVDKLDRRYGYFMEFHAETDSPLTSYQPETFRLDLPRQYFEEIVRPDEVTEIEVVLPKAPRPELFRFSDAESQPGHLRWGRDGSLKD</sequence>
<reference evidence="1 2" key="1">
    <citation type="submission" date="2015-07" db="EMBL/GenBank/DDBJ databases">
        <authorList>
            <person name="Noorani M."/>
        </authorList>
    </citation>
    <scope>NUCLEOTIDE SEQUENCE [LARGE SCALE GENOMIC DNA]</scope>
    <source>
        <strain evidence="1 2">KCTC 42284</strain>
    </source>
</reference>
<dbReference type="RefSeq" id="WP_049726538.1">
    <property type="nucleotide sequence ID" value="NZ_CP012154.1"/>
</dbReference>
<dbReference type="Proteomes" id="UP000066624">
    <property type="component" value="Chromosome"/>
</dbReference>
<keyword evidence="2" id="KW-1185">Reference proteome</keyword>
<dbReference type="OrthoDB" id="489469at2"/>
<evidence type="ECO:0000313" key="2">
    <source>
        <dbReference type="Proteomes" id="UP000066624"/>
    </source>
</evidence>
<name>A0A0K0XZB3_9GAMM</name>
<evidence type="ECO:0000313" key="1">
    <source>
        <dbReference type="EMBL" id="AKS43028.1"/>
    </source>
</evidence>
<dbReference type="STRING" id="1579979.WM2015_2670"/>
<gene>
    <name evidence="1" type="ORF">WM2015_2670</name>
</gene>
<accession>A0A0K0XZB3</accession>
<protein>
    <submittedName>
        <fullName evidence="1">Uncharacterized protein</fullName>
    </submittedName>
</protein>
<organism evidence="1 2">
    <name type="scientific">Wenzhouxiangella marina</name>
    <dbReference type="NCBI Taxonomy" id="1579979"/>
    <lineage>
        <taxon>Bacteria</taxon>
        <taxon>Pseudomonadati</taxon>
        <taxon>Pseudomonadota</taxon>
        <taxon>Gammaproteobacteria</taxon>
        <taxon>Chromatiales</taxon>
        <taxon>Wenzhouxiangellaceae</taxon>
        <taxon>Wenzhouxiangella</taxon>
    </lineage>
</organism>
<dbReference type="SUPFAM" id="SSF53474">
    <property type="entry name" value="alpha/beta-Hydrolases"/>
    <property type="match status" value="1"/>
</dbReference>
<dbReference type="Gene3D" id="3.40.50.1820">
    <property type="entry name" value="alpha/beta hydrolase"/>
    <property type="match status" value="1"/>
</dbReference>